<evidence type="ECO:0000313" key="2">
    <source>
        <dbReference type="Proteomes" id="UP000468591"/>
    </source>
</evidence>
<evidence type="ECO:0000313" key="1">
    <source>
        <dbReference type="EMBL" id="NEK25238.1"/>
    </source>
</evidence>
<accession>A0A6P0CIS2</accession>
<reference evidence="1 2" key="1">
    <citation type="submission" date="2020-01" db="EMBL/GenBank/DDBJ databases">
        <title>Sulfitobacter sediminilitoris sp. nov., isolated from a tidal flat.</title>
        <authorList>
            <person name="Park S."/>
            <person name="Yoon J.-H."/>
        </authorList>
    </citation>
    <scope>NUCLEOTIDE SEQUENCE [LARGE SCALE GENOMIC DNA]</scope>
    <source>
        <strain evidence="1 2">JBTF-M27</strain>
    </source>
</reference>
<comment type="caution">
    <text evidence="1">The sequence shown here is derived from an EMBL/GenBank/DDBJ whole genome shotgun (WGS) entry which is preliminary data.</text>
</comment>
<dbReference type="RefSeq" id="WP_164356652.1">
    <property type="nucleotide sequence ID" value="NZ_JAABNT010000061.1"/>
</dbReference>
<proteinExistence type="predicted"/>
<dbReference type="EMBL" id="JAABNT010000061">
    <property type="protein sequence ID" value="NEK25238.1"/>
    <property type="molecule type" value="Genomic_DNA"/>
</dbReference>
<protein>
    <submittedName>
        <fullName evidence="1">Uncharacterized protein</fullName>
    </submittedName>
</protein>
<sequence>MKTFITDREVLSERKGREAELLPLVSCFVFTTNHLPTWLEPGERRYFIVQTDHDGFSSGPKAAEFGNLVAEVYDALDKPGEVASLYNALINRQISEYFNPTSLNTELHGTAVMKQLLGTSGETVLDQLEEYLFSQARAVITQAKVKNYVVKELRQNGNRTRHMMQELGWTQHGPVTV</sequence>
<name>A0A6P0CIS2_9RHOB</name>
<organism evidence="1 2">
    <name type="scientific">Sulfitobacter sediminilitoris</name>
    <dbReference type="NCBI Taxonomy" id="2698830"/>
    <lineage>
        <taxon>Bacteria</taxon>
        <taxon>Pseudomonadati</taxon>
        <taxon>Pseudomonadota</taxon>
        <taxon>Alphaproteobacteria</taxon>
        <taxon>Rhodobacterales</taxon>
        <taxon>Roseobacteraceae</taxon>
        <taxon>Sulfitobacter</taxon>
    </lineage>
</organism>
<gene>
    <name evidence="1" type="ORF">GV827_23020</name>
</gene>
<dbReference type="AlphaFoldDB" id="A0A6P0CIS2"/>
<keyword evidence="2" id="KW-1185">Reference proteome</keyword>
<dbReference type="Proteomes" id="UP000468591">
    <property type="component" value="Unassembled WGS sequence"/>
</dbReference>